<dbReference type="Proteomes" id="UP001216253">
    <property type="component" value="Unassembled WGS sequence"/>
</dbReference>
<dbReference type="EC" id="3.1.1.29" evidence="3"/>
<dbReference type="GO" id="GO:0004045">
    <property type="term" value="F:peptidyl-tRNA hydrolase activity"/>
    <property type="evidence" value="ECO:0007669"/>
    <property type="project" value="UniProtKB-EC"/>
</dbReference>
<feature type="region of interest" description="Disordered" evidence="1">
    <location>
        <begin position="109"/>
        <end position="135"/>
    </location>
</feature>
<dbReference type="EMBL" id="JARESE010000010">
    <property type="protein sequence ID" value="MDE8650779.1"/>
    <property type="molecule type" value="Genomic_DNA"/>
</dbReference>
<sequence>MADLIERAQALATESFIASTGPGGQNVNKVATAVQLRLDIFALRLDPPVFHRLKQLAGSRMTARGELVLTARRFRTQEMNRADARERLADLLTEAQKLPEKRAKSRLNRVGKEQRLKGKKLRGAVKAGRGKVSFD</sequence>
<gene>
    <name evidence="3" type="primary">arfB</name>
    <name evidence="3" type="ORF">PYV00_03470</name>
</gene>
<dbReference type="NCBIfam" id="NF006718">
    <property type="entry name" value="PRK09256.1"/>
    <property type="match status" value="1"/>
</dbReference>
<proteinExistence type="predicted"/>
<keyword evidence="4" id="KW-1185">Reference proteome</keyword>
<keyword evidence="3" id="KW-0378">Hydrolase</keyword>
<protein>
    <submittedName>
        <fullName evidence="3">Alternative ribosome rescue aminoacyl-tRNA hydrolase ArfB</fullName>
        <ecNumber evidence="3">3.1.1.29</ecNumber>
    </submittedName>
</protein>
<dbReference type="Pfam" id="PF00472">
    <property type="entry name" value="RF-1"/>
    <property type="match status" value="1"/>
</dbReference>
<name>A0ABT5WL61_9SPHN</name>
<dbReference type="InterPro" id="IPR000352">
    <property type="entry name" value="Pep_chain_release_fac_I"/>
</dbReference>
<feature type="domain" description="Prokaryotic-type class I peptide chain release factors" evidence="2">
    <location>
        <begin position="14"/>
        <end position="126"/>
    </location>
</feature>
<evidence type="ECO:0000313" key="3">
    <source>
        <dbReference type="EMBL" id="MDE8650779.1"/>
    </source>
</evidence>
<comment type="caution">
    <text evidence="3">The sequence shown here is derived from an EMBL/GenBank/DDBJ whole genome shotgun (WGS) entry which is preliminary data.</text>
</comment>
<evidence type="ECO:0000256" key="1">
    <source>
        <dbReference type="SAM" id="MobiDB-lite"/>
    </source>
</evidence>
<dbReference type="Gene3D" id="3.30.160.20">
    <property type="match status" value="1"/>
</dbReference>
<accession>A0ABT5WL61</accession>
<dbReference type="RefSeq" id="WP_275226858.1">
    <property type="nucleotide sequence ID" value="NZ_JARESE010000010.1"/>
</dbReference>
<dbReference type="PANTHER" id="PTHR47814:SF1">
    <property type="entry name" value="PEPTIDYL-TRNA HYDROLASE ARFB"/>
    <property type="match status" value="1"/>
</dbReference>
<evidence type="ECO:0000259" key="2">
    <source>
        <dbReference type="Pfam" id="PF00472"/>
    </source>
</evidence>
<dbReference type="PANTHER" id="PTHR47814">
    <property type="entry name" value="PEPTIDYL-TRNA HYDROLASE ARFB"/>
    <property type="match status" value="1"/>
</dbReference>
<evidence type="ECO:0000313" key="4">
    <source>
        <dbReference type="Proteomes" id="UP001216253"/>
    </source>
</evidence>
<organism evidence="3 4">
    <name type="scientific">Novosphingobium album</name>
    <name type="common">ex Liu et al. 2023</name>
    <dbReference type="NCBI Taxonomy" id="3031130"/>
    <lineage>
        <taxon>Bacteria</taxon>
        <taxon>Pseudomonadati</taxon>
        <taxon>Pseudomonadota</taxon>
        <taxon>Alphaproteobacteria</taxon>
        <taxon>Sphingomonadales</taxon>
        <taxon>Sphingomonadaceae</taxon>
        <taxon>Novosphingobium</taxon>
    </lineage>
</organism>
<dbReference type="SUPFAM" id="SSF110916">
    <property type="entry name" value="Peptidyl-tRNA hydrolase domain-like"/>
    <property type="match status" value="1"/>
</dbReference>
<reference evidence="3 4" key="1">
    <citation type="submission" date="2023-03" db="EMBL/GenBank/DDBJ databases">
        <title>NovoSphingobium album sp. nov. isolated from polycyclic aromatic hydrocarbons- and heavy-metal polluted soil.</title>
        <authorList>
            <person name="Liu Z."/>
            <person name="Wang K."/>
        </authorList>
    </citation>
    <scope>NUCLEOTIDE SEQUENCE [LARGE SCALE GENOMIC DNA]</scope>
    <source>
        <strain evidence="3 4">H3SJ31-1</strain>
    </source>
</reference>